<proteinExistence type="predicted"/>
<feature type="region of interest" description="Disordered" evidence="1">
    <location>
        <begin position="27"/>
        <end position="87"/>
    </location>
</feature>
<name>A0A814G5Q6_ADIRI</name>
<sequence>MLPSASRLIFQSQLSRSLLIQTRLFVSNKSKSSNTIKDASEQAGPHNQKERSEWEKKEQGLTSDTETRQERIRPDEKKNNKTKTPKK</sequence>
<evidence type="ECO:0000313" key="2">
    <source>
        <dbReference type="EMBL" id="CAF0991742.1"/>
    </source>
</evidence>
<gene>
    <name evidence="3" type="ORF">EDS130_LOCUS16677</name>
    <name evidence="2" type="ORF">XAT740_LOCUS12733</name>
</gene>
<evidence type="ECO:0000256" key="1">
    <source>
        <dbReference type="SAM" id="MobiDB-lite"/>
    </source>
</evidence>
<organism evidence="2 4">
    <name type="scientific">Adineta ricciae</name>
    <name type="common">Rotifer</name>
    <dbReference type="NCBI Taxonomy" id="249248"/>
    <lineage>
        <taxon>Eukaryota</taxon>
        <taxon>Metazoa</taxon>
        <taxon>Spiralia</taxon>
        <taxon>Gnathifera</taxon>
        <taxon>Rotifera</taxon>
        <taxon>Eurotatoria</taxon>
        <taxon>Bdelloidea</taxon>
        <taxon>Adinetida</taxon>
        <taxon>Adinetidae</taxon>
        <taxon>Adineta</taxon>
    </lineage>
</organism>
<dbReference type="Proteomes" id="UP000663828">
    <property type="component" value="Unassembled WGS sequence"/>
</dbReference>
<comment type="caution">
    <text evidence="2">The sequence shown here is derived from an EMBL/GenBank/DDBJ whole genome shotgun (WGS) entry which is preliminary data.</text>
</comment>
<feature type="compositionally biased region" description="Basic and acidic residues" evidence="1">
    <location>
        <begin position="47"/>
        <end position="79"/>
    </location>
</feature>
<evidence type="ECO:0000313" key="3">
    <source>
        <dbReference type="EMBL" id="CAF1036265.1"/>
    </source>
</evidence>
<dbReference type="EMBL" id="CAJNOJ010000073">
    <property type="protein sequence ID" value="CAF1036265.1"/>
    <property type="molecule type" value="Genomic_DNA"/>
</dbReference>
<dbReference type="EMBL" id="CAJNOR010000724">
    <property type="protein sequence ID" value="CAF0991742.1"/>
    <property type="molecule type" value="Genomic_DNA"/>
</dbReference>
<dbReference type="AlphaFoldDB" id="A0A814G5Q6"/>
<feature type="compositionally biased region" description="Polar residues" evidence="1">
    <location>
        <begin position="27"/>
        <end position="37"/>
    </location>
</feature>
<reference evidence="2" key="1">
    <citation type="submission" date="2021-02" db="EMBL/GenBank/DDBJ databases">
        <authorList>
            <person name="Nowell W R."/>
        </authorList>
    </citation>
    <scope>NUCLEOTIDE SEQUENCE</scope>
</reference>
<protein>
    <submittedName>
        <fullName evidence="2">Uncharacterized protein</fullName>
    </submittedName>
</protein>
<keyword evidence="4" id="KW-1185">Reference proteome</keyword>
<evidence type="ECO:0000313" key="4">
    <source>
        <dbReference type="Proteomes" id="UP000663828"/>
    </source>
</evidence>
<dbReference type="Proteomes" id="UP000663852">
    <property type="component" value="Unassembled WGS sequence"/>
</dbReference>
<dbReference type="OrthoDB" id="10492244at2759"/>
<accession>A0A814G5Q6</accession>